<accession>A0ABV7E8N6</accession>
<dbReference type="InterPro" id="IPR011002">
    <property type="entry name" value="FliG_a-hlx"/>
</dbReference>
<comment type="caution">
    <text evidence="14">The sequence shown here is derived from an EMBL/GenBank/DDBJ whole genome shotgun (WGS) entry which is preliminary data.</text>
</comment>
<keyword evidence="9" id="KW-0975">Bacterial flagellum</keyword>
<dbReference type="Pfam" id="PF01706">
    <property type="entry name" value="FliG_C"/>
    <property type="match status" value="1"/>
</dbReference>
<keyword evidence="15" id="KW-1185">Reference proteome</keyword>
<dbReference type="InterPro" id="IPR032779">
    <property type="entry name" value="FliG_M"/>
</dbReference>
<dbReference type="Pfam" id="PF14841">
    <property type="entry name" value="FliG_M"/>
    <property type="match status" value="1"/>
</dbReference>
<reference evidence="15" key="1">
    <citation type="journal article" date="2019" name="Int. J. Syst. Evol. Microbiol.">
        <title>The Global Catalogue of Microorganisms (GCM) 10K type strain sequencing project: providing services to taxonomists for standard genome sequencing and annotation.</title>
        <authorList>
            <consortium name="The Broad Institute Genomics Platform"/>
            <consortium name="The Broad Institute Genome Sequencing Center for Infectious Disease"/>
            <person name="Wu L."/>
            <person name="Ma J."/>
        </authorList>
    </citation>
    <scope>NUCLEOTIDE SEQUENCE [LARGE SCALE GENOMIC DNA]</scope>
    <source>
        <strain evidence="15">KCTC 52607</strain>
    </source>
</reference>
<keyword evidence="7" id="KW-0283">Flagellar rotation</keyword>
<keyword evidence="14" id="KW-0282">Flagellum</keyword>
<evidence type="ECO:0000256" key="7">
    <source>
        <dbReference type="ARBA" id="ARBA00022779"/>
    </source>
</evidence>
<keyword evidence="6" id="KW-0145">Chemotaxis</keyword>
<evidence type="ECO:0000256" key="9">
    <source>
        <dbReference type="ARBA" id="ARBA00023143"/>
    </source>
</evidence>
<protein>
    <recommendedName>
        <fullName evidence="4">Flagellar motor switch protein FliG</fullName>
    </recommendedName>
</protein>
<name>A0ABV7E8N6_9SPHN</name>
<keyword evidence="5" id="KW-1003">Cell membrane</keyword>
<feature type="domain" description="Flagellar motor switch protein FliG middle" evidence="12">
    <location>
        <begin position="117"/>
        <end position="187"/>
    </location>
</feature>
<sequence length="334" mass="36408">MTMATPVTEADRAAVVLMLMDDAEAARILAQMEPDELELIGERMIALGEVGADGIAAAIEGFVRHAQTASLPAHDRPAQFRTRMAAAVGEVKAESIMQRIAPDARPRSIELVRWLAPQVLLELIEGEHPQAIAVLLLLQEAEPAARLLAMMPQAMQPDLVERIARMGKVSHHAMAMLDEILSARISSRFGEAALTMGGPREAADLINLAAGNMGKVVIPAITQRDAELARAIEAEMFTFEMLYTLDPMQMGRLLRDVESEVLVDALKGIEDEQRAPFFAAMSSRAADGVRDEIEMRGRIKLADVREAQRRIVMQARELAELGEISLGAGDGEFV</sequence>
<dbReference type="InterPro" id="IPR028263">
    <property type="entry name" value="FliG_N"/>
</dbReference>
<comment type="function">
    <text evidence="10">FliG is one of three proteins (FliG, FliN, FliM) that forms the rotor-mounted switch complex (C ring), located at the base of the basal body. This complex interacts with the CheY and CheZ chemotaxis proteins, in addition to contacting components of the motor that determine the direction of flagellar rotation.</text>
</comment>
<evidence type="ECO:0000259" key="13">
    <source>
        <dbReference type="Pfam" id="PF14842"/>
    </source>
</evidence>
<dbReference type="PANTHER" id="PTHR30534:SF0">
    <property type="entry name" value="FLAGELLAR MOTOR SWITCH PROTEIN FLIG"/>
    <property type="match status" value="1"/>
</dbReference>
<evidence type="ECO:0000256" key="6">
    <source>
        <dbReference type="ARBA" id="ARBA00022500"/>
    </source>
</evidence>
<dbReference type="PRINTS" id="PR00954">
    <property type="entry name" value="FLGMOTORFLIG"/>
</dbReference>
<evidence type="ECO:0000256" key="5">
    <source>
        <dbReference type="ARBA" id="ARBA00022475"/>
    </source>
</evidence>
<dbReference type="Pfam" id="PF14842">
    <property type="entry name" value="FliG_N"/>
    <property type="match status" value="1"/>
</dbReference>
<keyword evidence="14" id="KW-0969">Cilium</keyword>
<dbReference type="PANTHER" id="PTHR30534">
    <property type="entry name" value="FLAGELLAR MOTOR SWITCH PROTEIN FLIG"/>
    <property type="match status" value="1"/>
</dbReference>
<comment type="similarity">
    <text evidence="3">Belongs to the FliG family.</text>
</comment>
<evidence type="ECO:0000256" key="3">
    <source>
        <dbReference type="ARBA" id="ARBA00010299"/>
    </source>
</evidence>
<dbReference type="Proteomes" id="UP001595456">
    <property type="component" value="Unassembled WGS sequence"/>
</dbReference>
<keyword evidence="8" id="KW-0472">Membrane</keyword>
<evidence type="ECO:0000259" key="12">
    <source>
        <dbReference type="Pfam" id="PF14841"/>
    </source>
</evidence>
<feature type="domain" description="Flagellar motor switch protein FliG C-terminal" evidence="11">
    <location>
        <begin position="221"/>
        <end position="326"/>
    </location>
</feature>
<evidence type="ECO:0000256" key="4">
    <source>
        <dbReference type="ARBA" id="ARBA00021870"/>
    </source>
</evidence>
<gene>
    <name evidence="14" type="ORF">ACFODU_14065</name>
</gene>
<evidence type="ECO:0000313" key="14">
    <source>
        <dbReference type="EMBL" id="MFC3098917.1"/>
    </source>
</evidence>
<organism evidence="14 15">
    <name type="scientific">Alteraurantiacibacter palmitatis</name>
    <dbReference type="NCBI Taxonomy" id="2054628"/>
    <lineage>
        <taxon>Bacteria</taxon>
        <taxon>Pseudomonadati</taxon>
        <taxon>Pseudomonadota</taxon>
        <taxon>Alphaproteobacteria</taxon>
        <taxon>Sphingomonadales</taxon>
        <taxon>Erythrobacteraceae</taxon>
        <taxon>Alteraurantiacibacter</taxon>
    </lineage>
</organism>
<evidence type="ECO:0000256" key="2">
    <source>
        <dbReference type="ARBA" id="ARBA00004413"/>
    </source>
</evidence>
<evidence type="ECO:0000256" key="1">
    <source>
        <dbReference type="ARBA" id="ARBA00004117"/>
    </source>
</evidence>
<evidence type="ECO:0000256" key="8">
    <source>
        <dbReference type="ARBA" id="ARBA00023136"/>
    </source>
</evidence>
<dbReference type="InterPro" id="IPR000090">
    <property type="entry name" value="Flg_Motor_Flig"/>
</dbReference>
<dbReference type="Gene3D" id="1.10.220.30">
    <property type="match status" value="3"/>
</dbReference>
<proteinExistence type="inferred from homology"/>
<dbReference type="SUPFAM" id="SSF48029">
    <property type="entry name" value="FliG"/>
    <property type="match status" value="2"/>
</dbReference>
<comment type="subcellular location">
    <subcellularLocation>
        <location evidence="1">Bacterial flagellum basal body</location>
    </subcellularLocation>
    <subcellularLocation>
        <location evidence="2">Cell membrane</location>
        <topology evidence="2">Peripheral membrane protein</topology>
        <orientation evidence="2">Cytoplasmic side</orientation>
    </subcellularLocation>
</comment>
<keyword evidence="14" id="KW-0966">Cell projection</keyword>
<dbReference type="EMBL" id="JBHRST010000022">
    <property type="protein sequence ID" value="MFC3098917.1"/>
    <property type="molecule type" value="Genomic_DNA"/>
</dbReference>
<evidence type="ECO:0000313" key="15">
    <source>
        <dbReference type="Proteomes" id="UP001595456"/>
    </source>
</evidence>
<evidence type="ECO:0000259" key="11">
    <source>
        <dbReference type="Pfam" id="PF01706"/>
    </source>
</evidence>
<dbReference type="RefSeq" id="WP_336924601.1">
    <property type="nucleotide sequence ID" value="NZ_JBANRO010000001.1"/>
</dbReference>
<feature type="domain" description="Flagellar motor switch protein FliG N-terminal" evidence="13">
    <location>
        <begin position="8"/>
        <end position="106"/>
    </location>
</feature>
<evidence type="ECO:0000256" key="10">
    <source>
        <dbReference type="ARBA" id="ARBA00025598"/>
    </source>
</evidence>
<dbReference type="InterPro" id="IPR023087">
    <property type="entry name" value="Flg_Motor_Flig_C"/>
</dbReference>